<evidence type="ECO:0000256" key="1">
    <source>
        <dbReference type="SAM" id="Phobius"/>
    </source>
</evidence>
<feature type="transmembrane region" description="Helical" evidence="1">
    <location>
        <begin position="50"/>
        <end position="70"/>
    </location>
</feature>
<feature type="transmembrane region" description="Helical" evidence="1">
    <location>
        <begin position="82"/>
        <end position="104"/>
    </location>
</feature>
<name>A0A8X7NL85_CANPA</name>
<gene>
    <name evidence="2" type="ORF">FOB60_004237</name>
</gene>
<sequence>MSTSNPLQNILTPEQFQKCINFYEADQRLDHKDRETIAVQLQKISIKSNLVGYTTGMLGFFSPTVYIRLIKKPLITPTPFFLIQYPFLSLCFGFGTLIAGNYYSGKYFFNKTKKNPANFPNTNVANVWKNMSYQNAGAYTLYYLRTTFNPMFIIRDPRTCSDEALIDAKQTGHFTDTIGLGHTDSQGHKYPLSTWDKLKMHHGLDISK</sequence>
<keyword evidence="1" id="KW-0812">Transmembrane</keyword>
<evidence type="ECO:0000313" key="3">
    <source>
        <dbReference type="Proteomes" id="UP000590412"/>
    </source>
</evidence>
<dbReference type="Proteomes" id="UP000590412">
    <property type="component" value="Unassembled WGS sequence"/>
</dbReference>
<dbReference type="EMBL" id="JABWAB010000006">
    <property type="protein sequence ID" value="KAF6048853.1"/>
    <property type="molecule type" value="Genomic_DNA"/>
</dbReference>
<organism evidence="2 3">
    <name type="scientific">Candida parapsilosis</name>
    <name type="common">Yeast</name>
    <dbReference type="NCBI Taxonomy" id="5480"/>
    <lineage>
        <taxon>Eukaryota</taxon>
        <taxon>Fungi</taxon>
        <taxon>Dikarya</taxon>
        <taxon>Ascomycota</taxon>
        <taxon>Saccharomycotina</taxon>
        <taxon>Pichiomycetes</taxon>
        <taxon>Debaryomycetaceae</taxon>
        <taxon>Candida/Lodderomyces clade</taxon>
        <taxon>Candida</taxon>
    </lineage>
</organism>
<dbReference type="AlphaFoldDB" id="A0A8X7NL85"/>
<dbReference type="InterPro" id="IPR012470">
    <property type="entry name" value="Pup1-like"/>
</dbReference>
<evidence type="ECO:0000313" key="2">
    <source>
        <dbReference type="EMBL" id="KAF6048853.1"/>
    </source>
</evidence>
<comment type="caution">
    <text evidence="2">The sequence shown here is derived from an EMBL/GenBank/DDBJ whole genome shotgun (WGS) entry which is preliminary data.</text>
</comment>
<dbReference type="Pfam" id="PF07954">
    <property type="entry name" value="DUF1689"/>
    <property type="match status" value="1"/>
</dbReference>
<keyword evidence="1" id="KW-0472">Membrane</keyword>
<accession>A0A8X7NL85</accession>
<protein>
    <recommendedName>
        <fullName evidence="4">Transmembrane protein</fullName>
    </recommendedName>
</protein>
<proteinExistence type="predicted"/>
<evidence type="ECO:0008006" key="4">
    <source>
        <dbReference type="Google" id="ProtNLM"/>
    </source>
</evidence>
<keyword evidence="1" id="KW-1133">Transmembrane helix</keyword>
<reference evidence="2" key="1">
    <citation type="submission" date="2020-03" db="EMBL/GenBank/DDBJ databases">
        <title>FDA dAtabase for Regulatory Grade micrObial Sequences (FDA-ARGOS): Supporting development and validation of Infectious Disease Dx tests.</title>
        <authorList>
            <person name="Campos J."/>
            <person name="Goldberg B."/>
            <person name="Tallon L."/>
            <person name="Sadzewicz L."/>
            <person name="Vavikolanu K."/>
            <person name="Mehta A."/>
            <person name="Aluvathingal J."/>
            <person name="Nadendla S."/>
            <person name="Nandy P."/>
            <person name="Geyer C."/>
            <person name="Yan Y."/>
            <person name="Sichtig H."/>
        </authorList>
    </citation>
    <scope>NUCLEOTIDE SEQUENCE [LARGE SCALE GENOMIC DNA]</scope>
    <source>
        <strain evidence="2">FDAARGOS_652</strain>
    </source>
</reference>
<dbReference type="OrthoDB" id="4010386at2759"/>